<dbReference type="Proteomes" id="UP000518300">
    <property type="component" value="Unassembled WGS sequence"/>
</dbReference>
<comment type="caution">
    <text evidence="2">The sequence shown here is derived from an EMBL/GenBank/DDBJ whole genome shotgun (WGS) entry which is preliminary data.</text>
</comment>
<evidence type="ECO:0000313" key="3">
    <source>
        <dbReference type="Proteomes" id="UP000518300"/>
    </source>
</evidence>
<evidence type="ECO:0000313" key="2">
    <source>
        <dbReference type="EMBL" id="NMO21747.1"/>
    </source>
</evidence>
<evidence type="ECO:0000256" key="1">
    <source>
        <dbReference type="SAM" id="MobiDB-lite"/>
    </source>
</evidence>
<gene>
    <name evidence="2" type="ORF">HG543_43895</name>
</gene>
<feature type="region of interest" description="Disordered" evidence="1">
    <location>
        <begin position="137"/>
        <end position="157"/>
    </location>
</feature>
<dbReference type="AlphaFoldDB" id="A0A848LUP3"/>
<feature type="compositionally biased region" description="Low complexity" evidence="1">
    <location>
        <begin position="1"/>
        <end position="23"/>
    </location>
</feature>
<feature type="compositionally biased region" description="Low complexity" evidence="1">
    <location>
        <begin position="33"/>
        <end position="48"/>
    </location>
</feature>
<protein>
    <submittedName>
        <fullName evidence="2">Zf-HC2 domain-containing protein</fullName>
    </submittedName>
</protein>
<organism evidence="2 3">
    <name type="scientific">Pyxidicoccus fallax</name>
    <dbReference type="NCBI Taxonomy" id="394095"/>
    <lineage>
        <taxon>Bacteria</taxon>
        <taxon>Pseudomonadati</taxon>
        <taxon>Myxococcota</taxon>
        <taxon>Myxococcia</taxon>
        <taxon>Myxococcales</taxon>
        <taxon>Cystobacterineae</taxon>
        <taxon>Myxococcaceae</taxon>
        <taxon>Pyxidicoccus</taxon>
    </lineage>
</organism>
<feature type="non-terminal residue" evidence="2">
    <location>
        <position position="1"/>
    </location>
</feature>
<proteinExistence type="predicted"/>
<accession>A0A848LUP3</accession>
<feature type="region of interest" description="Disordered" evidence="1">
    <location>
        <begin position="1"/>
        <end position="71"/>
    </location>
</feature>
<dbReference type="EMBL" id="JABBJJ010000349">
    <property type="protein sequence ID" value="NMO21747.1"/>
    <property type="molecule type" value="Genomic_DNA"/>
</dbReference>
<reference evidence="2 3" key="1">
    <citation type="submission" date="2020-04" db="EMBL/GenBank/DDBJ databases">
        <title>Draft genome of Pyxidicoccus fallax type strain.</title>
        <authorList>
            <person name="Whitworth D.E."/>
        </authorList>
    </citation>
    <scope>NUCLEOTIDE SEQUENCE [LARGE SCALE GENOMIC DNA]</scope>
    <source>
        <strain evidence="2 3">DSM 14698</strain>
    </source>
</reference>
<name>A0A848LUP3_9BACT</name>
<sequence length="157" mass="16082">RREPPAANRAPAGPSADLDVADVAAKKSRKSEAVGTTAAAVAAAPARRLASREPGPSVSELSRQAQAANRDGDRALEVSLLRSALNAGASGAERWDLLNRLCDAELTLGRREAGRAACAAVLDEAPDSSAAARTARRLLGREDATPGTPAKAAQPAR</sequence>
<keyword evidence="3" id="KW-1185">Reference proteome</keyword>